<gene>
    <name evidence="2" type="ORF">BCY89_26720</name>
</gene>
<keyword evidence="1" id="KW-0472">Membrane</keyword>
<sequence length="171" mass="20081">MLSAYKFLIWLFWGVLAFFLAISTNSFYFFRSFDVNRNISTLMPQGWGFFTKDPRSDDNTLIYRVNGAEIEEITFNNLSSNGVGISKNNRYVLYEGTQITALIPKSVWEHKKGGELRTDSVYIVPKYNKKLYYFEKNKIYLAVKRKPLPFIWANADQEKNIPFKIVKFIIE</sequence>
<keyword evidence="1" id="KW-0812">Transmembrane</keyword>
<dbReference type="AlphaFoldDB" id="A0A420G1A8"/>
<evidence type="ECO:0000256" key="1">
    <source>
        <dbReference type="SAM" id="Phobius"/>
    </source>
</evidence>
<dbReference type="RefSeq" id="WP_120333792.1">
    <property type="nucleotide sequence ID" value="NZ_JBPFRJ010000018.1"/>
</dbReference>
<name>A0A420G1A8_9SPHI</name>
<organism evidence="2 3">
    <name type="scientific">Sphingobacterium siyangense</name>
    <dbReference type="NCBI Taxonomy" id="459529"/>
    <lineage>
        <taxon>Bacteria</taxon>
        <taxon>Pseudomonadati</taxon>
        <taxon>Bacteroidota</taxon>
        <taxon>Sphingobacteriia</taxon>
        <taxon>Sphingobacteriales</taxon>
        <taxon>Sphingobacteriaceae</taxon>
        <taxon>Sphingobacterium</taxon>
    </lineage>
</organism>
<accession>A0A420G1A8</accession>
<protein>
    <recommendedName>
        <fullName evidence="4">Antimicrobial peptide system SdpA family protein</fullName>
    </recommendedName>
</protein>
<keyword evidence="3" id="KW-1185">Reference proteome</keyword>
<evidence type="ECO:0000313" key="2">
    <source>
        <dbReference type="EMBL" id="RKF38942.1"/>
    </source>
</evidence>
<reference evidence="2 3" key="1">
    <citation type="submission" date="2016-07" db="EMBL/GenBank/DDBJ databases">
        <title>Genome analysis of Sphingobacterium siyangense T12B17.</title>
        <authorList>
            <person name="Xu D."/>
            <person name="Su Y."/>
            <person name="Zheng S."/>
        </authorList>
    </citation>
    <scope>NUCLEOTIDE SEQUENCE [LARGE SCALE GENOMIC DNA]</scope>
    <source>
        <strain evidence="2 3">T12B17</strain>
    </source>
</reference>
<dbReference type="EMBL" id="MCAQ01000006">
    <property type="protein sequence ID" value="RKF38942.1"/>
    <property type="molecule type" value="Genomic_DNA"/>
</dbReference>
<proteinExistence type="predicted"/>
<dbReference type="Proteomes" id="UP000286402">
    <property type="component" value="Unassembled WGS sequence"/>
</dbReference>
<evidence type="ECO:0000313" key="3">
    <source>
        <dbReference type="Proteomes" id="UP000286402"/>
    </source>
</evidence>
<feature type="transmembrane region" description="Helical" evidence="1">
    <location>
        <begin position="7"/>
        <end position="30"/>
    </location>
</feature>
<dbReference type="InterPro" id="IPR023902">
    <property type="entry name" value="Sporulation_SdpA"/>
</dbReference>
<keyword evidence="1" id="KW-1133">Transmembrane helix</keyword>
<evidence type="ECO:0008006" key="4">
    <source>
        <dbReference type="Google" id="ProtNLM"/>
    </source>
</evidence>
<comment type="caution">
    <text evidence="2">The sequence shown here is derived from an EMBL/GenBank/DDBJ whole genome shotgun (WGS) entry which is preliminary data.</text>
</comment>
<dbReference type="Pfam" id="PF17418">
    <property type="entry name" value="SdpA"/>
    <property type="match status" value="1"/>
</dbReference>